<evidence type="ECO:0000256" key="6">
    <source>
        <dbReference type="ARBA" id="ARBA00022490"/>
    </source>
</evidence>
<dbReference type="SUPFAM" id="SSF46938">
    <property type="entry name" value="CRAL/TRIO N-terminal domain"/>
    <property type="match status" value="1"/>
</dbReference>
<keyword evidence="13 16" id="KW-0472">Membrane</keyword>
<evidence type="ECO:0000256" key="9">
    <source>
        <dbReference type="ARBA" id="ARBA00022824"/>
    </source>
</evidence>
<keyword evidence="9 16" id="KW-0256">Endoplasmic reticulum</keyword>
<dbReference type="GO" id="GO:0008526">
    <property type="term" value="F:phosphatidylinositol transfer activity"/>
    <property type="evidence" value="ECO:0007669"/>
    <property type="project" value="UniProtKB-UniRule"/>
</dbReference>
<organism evidence="19 20">
    <name type="scientific">Neoarthrinium moseri</name>
    <dbReference type="NCBI Taxonomy" id="1658444"/>
    <lineage>
        <taxon>Eukaryota</taxon>
        <taxon>Fungi</taxon>
        <taxon>Dikarya</taxon>
        <taxon>Ascomycota</taxon>
        <taxon>Pezizomycotina</taxon>
        <taxon>Sordariomycetes</taxon>
        <taxon>Xylariomycetidae</taxon>
        <taxon>Amphisphaeriales</taxon>
        <taxon>Apiosporaceae</taxon>
        <taxon>Neoarthrinium</taxon>
    </lineage>
</organism>
<evidence type="ECO:0000256" key="8">
    <source>
        <dbReference type="ARBA" id="ARBA00022723"/>
    </source>
</evidence>
<evidence type="ECO:0000313" key="20">
    <source>
        <dbReference type="Proteomes" id="UP000829685"/>
    </source>
</evidence>
<keyword evidence="5 16" id="KW-0813">Transport</keyword>
<dbReference type="GO" id="GO:0005829">
    <property type="term" value="C:cytosol"/>
    <property type="evidence" value="ECO:0007669"/>
    <property type="project" value="TreeGrafter"/>
</dbReference>
<protein>
    <recommendedName>
        <fullName evidence="4 16">Phosphatidylinositol transfer protein SFH5</fullName>
        <shortName evidence="16">PITP SFH5</shortName>
    </recommendedName>
</protein>
<name>A0A9Q0AM27_9PEZI</name>
<gene>
    <name evidence="19" type="ORF">JX265_010038</name>
</gene>
<dbReference type="PANTHER" id="PTHR47669:SF1">
    <property type="entry name" value="PHOSPHATIDYLINOSITOL TRANSFER PROTEIN SFH5"/>
    <property type="match status" value="1"/>
</dbReference>
<evidence type="ECO:0000259" key="18">
    <source>
        <dbReference type="PROSITE" id="PS50191"/>
    </source>
</evidence>
<proteinExistence type="inferred from homology"/>
<dbReference type="CDD" id="cd00170">
    <property type="entry name" value="SEC14"/>
    <property type="match status" value="1"/>
</dbReference>
<keyword evidence="20" id="KW-1185">Reference proteome</keyword>
<feature type="domain" description="CRAL-TRIO" evidence="18">
    <location>
        <begin position="142"/>
        <end position="325"/>
    </location>
</feature>
<dbReference type="GO" id="GO:0046872">
    <property type="term" value="F:metal ion binding"/>
    <property type="evidence" value="ECO:0007669"/>
    <property type="project" value="UniProtKB-KW"/>
</dbReference>
<dbReference type="GO" id="GO:0032541">
    <property type="term" value="C:cortical endoplasmic reticulum"/>
    <property type="evidence" value="ECO:0007669"/>
    <property type="project" value="TreeGrafter"/>
</dbReference>
<feature type="region of interest" description="Disordered" evidence="17">
    <location>
        <begin position="1"/>
        <end position="65"/>
    </location>
</feature>
<dbReference type="PANTHER" id="PTHR47669">
    <property type="entry name" value="PHOSPHATIDYLINOSITOL TRANSFER PROTEIN SFH5"/>
    <property type="match status" value="1"/>
</dbReference>
<dbReference type="InterPro" id="IPR011074">
    <property type="entry name" value="CRAL/TRIO_N_dom"/>
</dbReference>
<evidence type="ECO:0000256" key="13">
    <source>
        <dbReference type="ARBA" id="ARBA00023136"/>
    </source>
</evidence>
<evidence type="ECO:0000256" key="12">
    <source>
        <dbReference type="ARBA" id="ARBA00023055"/>
    </source>
</evidence>
<dbReference type="Proteomes" id="UP000829685">
    <property type="component" value="Unassembled WGS sequence"/>
</dbReference>
<dbReference type="InterPro" id="IPR036273">
    <property type="entry name" value="CRAL/TRIO_N_dom_sf"/>
</dbReference>
<dbReference type="InterPro" id="IPR001251">
    <property type="entry name" value="CRAL-TRIO_dom"/>
</dbReference>
<keyword evidence="6 16" id="KW-0963">Cytoplasm</keyword>
<dbReference type="PROSITE" id="PS50191">
    <property type="entry name" value="CRAL_TRIO"/>
    <property type="match status" value="1"/>
</dbReference>
<dbReference type="SUPFAM" id="SSF52087">
    <property type="entry name" value="CRAL/TRIO domain"/>
    <property type="match status" value="1"/>
</dbReference>
<evidence type="ECO:0000256" key="11">
    <source>
        <dbReference type="ARBA" id="ARBA00023004"/>
    </source>
</evidence>
<evidence type="ECO:0000256" key="16">
    <source>
        <dbReference type="RuleBase" id="RU367059"/>
    </source>
</evidence>
<evidence type="ECO:0000313" key="19">
    <source>
        <dbReference type="EMBL" id="KAI1860114.1"/>
    </source>
</evidence>
<reference evidence="19" key="1">
    <citation type="submission" date="2021-03" db="EMBL/GenBank/DDBJ databases">
        <title>Revisited historic fungal species revealed as producer of novel bioactive compounds through whole genome sequencing and comparative genomics.</title>
        <authorList>
            <person name="Vignolle G.A."/>
            <person name="Hochenegger N."/>
            <person name="Mach R.L."/>
            <person name="Mach-Aigner A.R."/>
            <person name="Javad Rahimi M."/>
            <person name="Salim K.A."/>
            <person name="Chan C.M."/>
            <person name="Lim L.B.L."/>
            <person name="Cai F."/>
            <person name="Druzhinina I.S."/>
            <person name="U'Ren J.M."/>
            <person name="Derntl C."/>
        </authorList>
    </citation>
    <scope>NUCLEOTIDE SEQUENCE</scope>
    <source>
        <strain evidence="19">TUCIM 5799</strain>
    </source>
</reference>
<evidence type="ECO:0000256" key="17">
    <source>
        <dbReference type="SAM" id="MobiDB-lite"/>
    </source>
</evidence>
<dbReference type="Pfam" id="PF03765">
    <property type="entry name" value="CRAL_TRIO_N"/>
    <property type="match status" value="1"/>
</dbReference>
<evidence type="ECO:0000256" key="5">
    <source>
        <dbReference type="ARBA" id="ARBA00022448"/>
    </source>
</evidence>
<feature type="compositionally biased region" description="Polar residues" evidence="17">
    <location>
        <begin position="1"/>
        <end position="13"/>
    </location>
</feature>
<sequence>MADSQAKTITDTSVPLEKGTEAGASTGPPAPTGPSDASVKPEQGGATAADETATEKDESPPAAATASTPLLDLWTAAEASGHPEIWGVTLQDPTAHVPSQIVFQKFLNANDGDFAKAKEQLIKTLEWRAKWKPLDLLNKKFSKEKFDGLGYVTSYGESSPDSKEVFTWNIYGIVKSMESTFGNVDEFISWRAALMELALQELGLSGATKPITADEDPYKIFQVHDYKSLSFFRQNPAVKAASKETIQVFGLVYPELLKEKFFVNVPAIMGFMYGVMKLFVAPKTIKKFHPMSNGGALAHEFAESKVADLGEKLPEAYGGKGAILQTQGKSTLLE</sequence>
<dbReference type="GO" id="GO:0005886">
    <property type="term" value="C:plasma membrane"/>
    <property type="evidence" value="ECO:0007669"/>
    <property type="project" value="TreeGrafter"/>
</dbReference>
<dbReference type="EMBL" id="JAFIMR010000032">
    <property type="protein sequence ID" value="KAI1860114.1"/>
    <property type="molecule type" value="Genomic_DNA"/>
</dbReference>
<dbReference type="GO" id="GO:0043001">
    <property type="term" value="P:Golgi to plasma membrane protein transport"/>
    <property type="evidence" value="ECO:0007669"/>
    <property type="project" value="TreeGrafter"/>
</dbReference>
<evidence type="ECO:0000256" key="14">
    <source>
        <dbReference type="ARBA" id="ARBA00024146"/>
    </source>
</evidence>
<comment type="catalytic activity">
    <reaction evidence="14">
        <text>a 1,2-diacyl-sn-glycero-3-phospho-(1D-myo-inositol)(in) = a 1,2-diacyl-sn-glycero-3-phospho-(1D-myo-inositol)(out)</text>
        <dbReference type="Rhea" id="RHEA:38691"/>
        <dbReference type="ChEBI" id="CHEBI:57880"/>
    </reaction>
    <physiologicalReaction direction="left-to-right" evidence="14">
        <dbReference type="Rhea" id="RHEA:38692"/>
    </physiologicalReaction>
</comment>
<dbReference type="Pfam" id="PF00650">
    <property type="entry name" value="CRAL_TRIO"/>
    <property type="match status" value="1"/>
</dbReference>
<comment type="function">
    <text evidence="15">Non-classical phosphatidylinositol (PtdIns) transfer protein (PITP), which exhibits PtdIns-binding/transfer activity in the absence of detectable PtdCho-binding/transfer activity. Regulates PtdIns(4,5)P2 homeostasis at the plasma membrane. Heme-binding protein that may play a role in organic oxidant-induced stress responses.</text>
</comment>
<evidence type="ECO:0000256" key="10">
    <source>
        <dbReference type="ARBA" id="ARBA00022848"/>
    </source>
</evidence>
<dbReference type="GO" id="GO:0005789">
    <property type="term" value="C:endoplasmic reticulum membrane"/>
    <property type="evidence" value="ECO:0007669"/>
    <property type="project" value="UniProtKB-SubCell"/>
</dbReference>
<dbReference type="InterPro" id="IPR042938">
    <property type="entry name" value="Sfh5"/>
</dbReference>
<evidence type="ECO:0000256" key="3">
    <source>
        <dbReference type="ARBA" id="ARBA00006667"/>
    </source>
</evidence>
<evidence type="ECO:0000256" key="2">
    <source>
        <dbReference type="ARBA" id="ARBA00004406"/>
    </source>
</evidence>
<evidence type="ECO:0000256" key="4">
    <source>
        <dbReference type="ARBA" id="ARBA00018320"/>
    </source>
</evidence>
<dbReference type="GO" id="GO:0017157">
    <property type="term" value="P:regulation of exocytosis"/>
    <property type="evidence" value="ECO:0007669"/>
    <property type="project" value="TreeGrafter"/>
</dbReference>
<dbReference type="InterPro" id="IPR036865">
    <property type="entry name" value="CRAL-TRIO_dom_sf"/>
</dbReference>
<keyword evidence="12 16" id="KW-0445">Lipid transport</keyword>
<comment type="subcellular location">
    <subcellularLocation>
        <location evidence="16">Cytoplasm</location>
    </subcellularLocation>
    <subcellularLocation>
        <location evidence="2 16">Endoplasmic reticulum membrane</location>
        <topology evidence="2 16">Peripheral membrane protein</topology>
    </subcellularLocation>
    <subcellularLocation>
        <location evidence="16">Microsome membrane</location>
        <topology evidence="16">Peripheral membrane protein</topology>
    </subcellularLocation>
</comment>
<comment type="similarity">
    <text evidence="3 16">Belongs to the SFH5 family.</text>
</comment>
<keyword evidence="8" id="KW-0479">Metal-binding</keyword>
<dbReference type="AlphaFoldDB" id="A0A9Q0AM27"/>
<keyword evidence="7" id="KW-0349">Heme</keyword>
<comment type="caution">
    <text evidence="19">The sequence shown here is derived from an EMBL/GenBank/DDBJ whole genome shotgun (WGS) entry which is preliminary data.</text>
</comment>
<evidence type="ECO:0000256" key="1">
    <source>
        <dbReference type="ARBA" id="ARBA00001970"/>
    </source>
</evidence>
<comment type="cofactor">
    <cofactor evidence="1">
        <name>heme b</name>
        <dbReference type="ChEBI" id="CHEBI:60344"/>
    </cofactor>
</comment>
<feature type="compositionally biased region" description="Low complexity" evidence="17">
    <location>
        <begin position="21"/>
        <end position="38"/>
    </location>
</feature>
<keyword evidence="10 16" id="KW-0492">Microsome</keyword>
<evidence type="ECO:0000256" key="7">
    <source>
        <dbReference type="ARBA" id="ARBA00022617"/>
    </source>
</evidence>
<dbReference type="Gene3D" id="3.40.525.10">
    <property type="entry name" value="CRAL-TRIO lipid binding domain"/>
    <property type="match status" value="1"/>
</dbReference>
<keyword evidence="11" id="KW-0408">Iron</keyword>
<accession>A0A9Q0AM27</accession>
<evidence type="ECO:0000256" key="15">
    <source>
        <dbReference type="ARBA" id="ARBA00024180"/>
    </source>
</evidence>